<accession>A0A4V5NWR7</accession>
<dbReference type="OrthoDB" id="6398620at2"/>
<evidence type="ECO:0000313" key="1">
    <source>
        <dbReference type="EMBL" id="TKB57562.1"/>
    </source>
</evidence>
<sequence>MLHINRSKSQPAVIEQCETWRCLQLSWRHWLKSGSRVLVLGSGQHLGVGLAEMGHEVDMLSWPISEIEWAQLSRSAPYELVLMPQPFDKANELTKSMACLAELMVTQGLLVQVCTDAPCCDVVAQIVSGIKAGWKLKARYEEGHLCALVWAQNRPPHHA</sequence>
<gene>
    <name evidence="1" type="ORF">FCL42_04625</name>
</gene>
<name>A0A4V5NWR7_9GAMM</name>
<dbReference type="RefSeq" id="WP_136862207.1">
    <property type="nucleotide sequence ID" value="NZ_SWCJ01000002.1"/>
</dbReference>
<comment type="caution">
    <text evidence="1">The sequence shown here is derived from an EMBL/GenBank/DDBJ whole genome shotgun (WGS) entry which is preliminary data.</text>
</comment>
<dbReference type="AlphaFoldDB" id="A0A4V5NWR7"/>
<dbReference type="Proteomes" id="UP000305675">
    <property type="component" value="Unassembled WGS sequence"/>
</dbReference>
<reference evidence="1 2" key="1">
    <citation type="submission" date="2019-04" db="EMBL/GenBank/DDBJ databases">
        <authorList>
            <person name="Hwang J.C."/>
        </authorList>
    </citation>
    <scope>NUCLEOTIDE SEQUENCE [LARGE SCALE GENOMIC DNA]</scope>
    <source>
        <strain evidence="1 2">IMCC35002</strain>
    </source>
</reference>
<keyword evidence="2" id="KW-1185">Reference proteome</keyword>
<organism evidence="1 2">
    <name type="scientific">Ferrimonas aestuarii</name>
    <dbReference type="NCBI Taxonomy" id="2569539"/>
    <lineage>
        <taxon>Bacteria</taxon>
        <taxon>Pseudomonadati</taxon>
        <taxon>Pseudomonadota</taxon>
        <taxon>Gammaproteobacteria</taxon>
        <taxon>Alteromonadales</taxon>
        <taxon>Ferrimonadaceae</taxon>
        <taxon>Ferrimonas</taxon>
    </lineage>
</organism>
<evidence type="ECO:0000313" key="2">
    <source>
        <dbReference type="Proteomes" id="UP000305675"/>
    </source>
</evidence>
<protein>
    <submittedName>
        <fullName evidence="1">Uncharacterized protein</fullName>
    </submittedName>
</protein>
<proteinExistence type="predicted"/>
<dbReference type="EMBL" id="SWCJ01000002">
    <property type="protein sequence ID" value="TKB57562.1"/>
    <property type="molecule type" value="Genomic_DNA"/>
</dbReference>